<feature type="compositionally biased region" description="Basic and acidic residues" evidence="2">
    <location>
        <begin position="330"/>
        <end position="346"/>
    </location>
</feature>
<protein>
    <submittedName>
        <fullName evidence="4">Uncharacterized protein</fullName>
    </submittedName>
</protein>
<evidence type="ECO:0000256" key="3">
    <source>
        <dbReference type="SAM" id="Phobius"/>
    </source>
</evidence>
<keyword evidence="3" id="KW-1133">Transmembrane helix</keyword>
<feature type="region of interest" description="Disordered" evidence="2">
    <location>
        <begin position="323"/>
        <end position="480"/>
    </location>
</feature>
<feature type="region of interest" description="Disordered" evidence="2">
    <location>
        <begin position="222"/>
        <end position="249"/>
    </location>
</feature>
<keyword evidence="3" id="KW-0812">Transmembrane</keyword>
<feature type="compositionally biased region" description="Basic and acidic residues" evidence="2">
    <location>
        <begin position="440"/>
        <end position="460"/>
    </location>
</feature>
<evidence type="ECO:0000313" key="5">
    <source>
        <dbReference type="Proteomes" id="UP000749309"/>
    </source>
</evidence>
<feature type="compositionally biased region" description="Basic and acidic residues" evidence="2">
    <location>
        <begin position="222"/>
        <end position="234"/>
    </location>
</feature>
<keyword evidence="1" id="KW-0175">Coiled coil</keyword>
<dbReference type="AlphaFoldDB" id="A0A9P5CVX7"/>
<comment type="caution">
    <text evidence="4">The sequence shown here is derived from an EMBL/GenBank/DDBJ whole genome shotgun (WGS) entry which is preliminary data.</text>
</comment>
<feature type="region of interest" description="Disordered" evidence="2">
    <location>
        <begin position="1"/>
        <end position="117"/>
    </location>
</feature>
<feature type="compositionally biased region" description="Basic and acidic residues" evidence="2">
    <location>
        <begin position="82"/>
        <end position="93"/>
    </location>
</feature>
<feature type="compositionally biased region" description="Polar residues" evidence="2">
    <location>
        <begin position="25"/>
        <end position="35"/>
    </location>
</feature>
<reference evidence="4" key="1">
    <citation type="submission" date="2020-03" db="EMBL/GenBank/DDBJ databases">
        <title>Whole Genome Sequence of Trichophyton interdigitale from India.</title>
        <authorList>
            <person name="Kumar P."/>
        </authorList>
    </citation>
    <scope>NUCLEOTIDE SEQUENCE</scope>
    <source>
        <strain evidence="4">UCMS-IGIB-CI14</strain>
    </source>
</reference>
<dbReference type="Proteomes" id="UP000749309">
    <property type="component" value="Unassembled WGS sequence"/>
</dbReference>
<accession>A0A9P5CVX7</accession>
<feature type="compositionally biased region" description="Polar residues" evidence="2">
    <location>
        <begin position="380"/>
        <end position="400"/>
    </location>
</feature>
<gene>
    <name evidence="4" type="ORF">GY632_1965</name>
</gene>
<feature type="transmembrane region" description="Helical" evidence="3">
    <location>
        <begin position="673"/>
        <end position="694"/>
    </location>
</feature>
<feature type="compositionally biased region" description="Basic and acidic residues" evidence="2">
    <location>
        <begin position="415"/>
        <end position="432"/>
    </location>
</feature>
<feature type="compositionally biased region" description="Basic and acidic residues" evidence="2">
    <location>
        <begin position="36"/>
        <end position="48"/>
    </location>
</feature>
<evidence type="ECO:0000256" key="2">
    <source>
        <dbReference type="SAM" id="MobiDB-lite"/>
    </source>
</evidence>
<name>A0A9P5CVX7_9EURO</name>
<sequence>MSTATQNHRVGGYEPLPAWYRNRNNRPFESTGSSRRATESIRNGREPRITFSKTRTLTGAFEATESPRNTARANSGQDDEEAPRYNRAGRERNGPAVSPKFKQSSLPSRELLEPYRTMDDADNLADLDVQEDQVRRDQGSPSPAARNRRIFDQKAENIYDIDLDFLDDVSDDDLRMKLAQHALDERRLKRATKSTNGPIFSRAKDTDLKTALSMQNLQRHEAEKKEEDIEHPEPELDNQIDPAVNIPRTWGSRGRRSREWLDGVVTTTNGVDNKQNEDDIRLPVEEWGNDFDFTARSLQVSDSPPVKASQDKQDNSFRAQFSMSAAQDSQLEKTQDPDMARLDLRPDTGSSAHSYGTAEKPRFASGRGSSSQLLRKLTRRSSSPVKTPEQQRIATKTPLTAKTPVVTGAWIDTPITERSKTPHIENIKKEEQGLETQPKSVEDIPKANKASDSRQRDLHTGQRKSTSRPMPLKKPKLPKSALESILEKEKSGEYSLILGENTLDSLKDILEDKPFSEKSGDEQVKSEPSLSSFHVDTDEETLDRVNSKLKSLLHNINEARAGLSSLEHQAEETIARPGSGALKNKNSRIRHHNHSTAPCEACGLYGDGRLYLALPSRRFWKRVGFVFLIFFTWWIAELAMCDYYCHPLYASKCERNCLNPNAPRYPFVIPTMLWRWSHLSVVLSPLWTIFVALFRLTAQLFGFWDGFVESSNSVYRPRNYEHYQPPISVAYQPSAAVYDQSDSMQGDEYL</sequence>
<feature type="compositionally biased region" description="Basic residues" evidence="2">
    <location>
        <begin position="461"/>
        <end position="477"/>
    </location>
</feature>
<dbReference type="EMBL" id="JAAQVJ010000043">
    <property type="protein sequence ID" value="KAF3898035.1"/>
    <property type="molecule type" value="Genomic_DNA"/>
</dbReference>
<organism evidence="4 5">
    <name type="scientific">Trichophyton interdigitale</name>
    <dbReference type="NCBI Taxonomy" id="101480"/>
    <lineage>
        <taxon>Eukaryota</taxon>
        <taxon>Fungi</taxon>
        <taxon>Dikarya</taxon>
        <taxon>Ascomycota</taxon>
        <taxon>Pezizomycotina</taxon>
        <taxon>Eurotiomycetes</taxon>
        <taxon>Eurotiomycetidae</taxon>
        <taxon>Onygenales</taxon>
        <taxon>Arthrodermataceae</taxon>
        <taxon>Trichophyton</taxon>
    </lineage>
</organism>
<evidence type="ECO:0000256" key="1">
    <source>
        <dbReference type="SAM" id="Coils"/>
    </source>
</evidence>
<feature type="transmembrane region" description="Helical" evidence="3">
    <location>
        <begin position="619"/>
        <end position="636"/>
    </location>
</feature>
<feature type="compositionally biased region" description="Polar residues" evidence="2">
    <location>
        <begin position="66"/>
        <end position="76"/>
    </location>
</feature>
<proteinExistence type="predicted"/>
<keyword evidence="3" id="KW-0472">Membrane</keyword>
<evidence type="ECO:0000313" key="4">
    <source>
        <dbReference type="EMBL" id="KAF3898035.1"/>
    </source>
</evidence>
<feature type="coiled-coil region" evidence="1">
    <location>
        <begin position="542"/>
        <end position="576"/>
    </location>
</feature>